<protein>
    <submittedName>
        <fullName evidence="1">Uncharacterized protein</fullName>
    </submittedName>
</protein>
<proteinExistence type="predicted"/>
<evidence type="ECO:0000313" key="2">
    <source>
        <dbReference type="Proteomes" id="UP000824533"/>
    </source>
</evidence>
<comment type="caution">
    <text evidence="1">The sequence shown here is derived from an EMBL/GenBank/DDBJ whole genome shotgun (WGS) entry which is preliminary data.</text>
</comment>
<dbReference type="EMBL" id="CM034414">
    <property type="protein sequence ID" value="KAJ0170100.1"/>
    <property type="molecule type" value="Genomic_DNA"/>
</dbReference>
<dbReference type="Proteomes" id="UP000824533">
    <property type="component" value="Linkage Group LG28"/>
</dbReference>
<reference evidence="1 2" key="1">
    <citation type="journal article" date="2021" name="Front. Genet.">
        <title>Chromosome-Level Genome Assembly Reveals Significant Gene Expansion in the Toll and IMD Signaling Pathways of Dendrolimus kikuchii.</title>
        <authorList>
            <person name="Zhou J."/>
            <person name="Wu P."/>
            <person name="Xiong Z."/>
            <person name="Liu N."/>
            <person name="Zhao N."/>
            <person name="Ji M."/>
            <person name="Qiu Y."/>
            <person name="Yang B."/>
        </authorList>
    </citation>
    <scope>NUCLEOTIDE SEQUENCE [LARGE SCALE GENOMIC DNA]</scope>
    <source>
        <strain evidence="1">Ann1</strain>
    </source>
</reference>
<keyword evidence="2" id="KW-1185">Reference proteome</keyword>
<gene>
    <name evidence="1" type="ORF">K1T71_014028</name>
</gene>
<accession>A0ACC1CES8</accession>
<name>A0ACC1CES8_9NEOP</name>
<sequence>MKSTQMFAVLVLACVCVQLCAASPAPAGVSEAEGGAAGKQPAAAVFTREDGKSSYASSLSSAAEGVVLGAAQSIRSG</sequence>
<organism evidence="1 2">
    <name type="scientific">Dendrolimus kikuchii</name>
    <dbReference type="NCBI Taxonomy" id="765133"/>
    <lineage>
        <taxon>Eukaryota</taxon>
        <taxon>Metazoa</taxon>
        <taxon>Ecdysozoa</taxon>
        <taxon>Arthropoda</taxon>
        <taxon>Hexapoda</taxon>
        <taxon>Insecta</taxon>
        <taxon>Pterygota</taxon>
        <taxon>Neoptera</taxon>
        <taxon>Endopterygota</taxon>
        <taxon>Lepidoptera</taxon>
        <taxon>Glossata</taxon>
        <taxon>Ditrysia</taxon>
        <taxon>Bombycoidea</taxon>
        <taxon>Lasiocampidae</taxon>
        <taxon>Dendrolimus</taxon>
    </lineage>
</organism>
<evidence type="ECO:0000313" key="1">
    <source>
        <dbReference type="EMBL" id="KAJ0170100.1"/>
    </source>
</evidence>